<evidence type="ECO:0000256" key="3">
    <source>
        <dbReference type="ARBA" id="ARBA00023163"/>
    </source>
</evidence>
<dbReference type="SUPFAM" id="SSF52172">
    <property type="entry name" value="CheY-like"/>
    <property type="match status" value="1"/>
</dbReference>
<sequence>MSDILLVEDDKSLVTGLKYMLESEGYSVDYAYTKKDAIRYIDYSDYSLFILDIGLPDGSGFEVCEYIRLKNISPIIFLTARDEEEDVVKGLEKGADDFISKPFRKYEFLSRVKSVLRRYSTKNTSNILISGDVRIDQIEGKCNVREKDIYLTPTEFKLLSYFMENSKKVIDRAKALEFLWDTDDKSISNSSISVYISRLREKIELNPASPEYIITVRGAGYRWDKEVRRA</sequence>
<dbReference type="SUPFAM" id="SSF46894">
    <property type="entry name" value="C-terminal effector domain of the bipartite response regulators"/>
    <property type="match status" value="1"/>
</dbReference>
<evidence type="ECO:0000259" key="7">
    <source>
        <dbReference type="PROSITE" id="PS51755"/>
    </source>
</evidence>
<protein>
    <submittedName>
        <fullName evidence="8">Response regulator transcription factor</fullName>
    </submittedName>
</protein>
<dbReference type="InterPro" id="IPR016032">
    <property type="entry name" value="Sig_transdc_resp-reg_C-effctor"/>
</dbReference>
<evidence type="ECO:0000313" key="8">
    <source>
        <dbReference type="EMBL" id="MEB3428714.1"/>
    </source>
</evidence>
<name>A0AAW9MW26_9FIRM</name>
<dbReference type="RefSeq" id="WP_324618746.1">
    <property type="nucleotide sequence ID" value="NZ_JAYKOT010000001.1"/>
</dbReference>
<dbReference type="SMART" id="SM00448">
    <property type="entry name" value="REC"/>
    <property type="match status" value="1"/>
</dbReference>
<dbReference type="InterPro" id="IPR036388">
    <property type="entry name" value="WH-like_DNA-bd_sf"/>
</dbReference>
<dbReference type="CDD" id="cd00383">
    <property type="entry name" value="trans_reg_C"/>
    <property type="match status" value="1"/>
</dbReference>
<dbReference type="SMART" id="SM00862">
    <property type="entry name" value="Trans_reg_C"/>
    <property type="match status" value="1"/>
</dbReference>
<dbReference type="Gene3D" id="1.10.10.10">
    <property type="entry name" value="Winged helix-like DNA-binding domain superfamily/Winged helix DNA-binding domain"/>
    <property type="match status" value="1"/>
</dbReference>
<dbReference type="GO" id="GO:0000976">
    <property type="term" value="F:transcription cis-regulatory region binding"/>
    <property type="evidence" value="ECO:0007669"/>
    <property type="project" value="TreeGrafter"/>
</dbReference>
<keyword evidence="4" id="KW-0597">Phosphoprotein</keyword>
<keyword evidence="9" id="KW-1185">Reference proteome</keyword>
<feature type="DNA-binding region" description="OmpR/PhoB-type" evidence="5">
    <location>
        <begin position="125"/>
        <end position="225"/>
    </location>
</feature>
<dbReference type="InterPro" id="IPR039420">
    <property type="entry name" value="WalR-like"/>
</dbReference>
<organism evidence="8 9">
    <name type="scientific">Citroniella saccharovorans</name>
    <dbReference type="NCBI Taxonomy" id="2053367"/>
    <lineage>
        <taxon>Bacteria</taxon>
        <taxon>Bacillati</taxon>
        <taxon>Bacillota</taxon>
        <taxon>Tissierellia</taxon>
        <taxon>Tissierellales</taxon>
        <taxon>Peptoniphilaceae</taxon>
        <taxon>Citroniella</taxon>
    </lineage>
</organism>
<dbReference type="GO" id="GO:0000156">
    <property type="term" value="F:phosphorelay response regulator activity"/>
    <property type="evidence" value="ECO:0007669"/>
    <property type="project" value="TreeGrafter"/>
</dbReference>
<dbReference type="Proteomes" id="UP001357733">
    <property type="component" value="Unassembled WGS sequence"/>
</dbReference>
<feature type="domain" description="Response regulatory" evidence="6">
    <location>
        <begin position="3"/>
        <end position="116"/>
    </location>
</feature>
<keyword evidence="3" id="KW-0804">Transcription</keyword>
<evidence type="ECO:0000256" key="5">
    <source>
        <dbReference type="PROSITE-ProRule" id="PRU01091"/>
    </source>
</evidence>
<keyword evidence="2 5" id="KW-0238">DNA-binding</keyword>
<dbReference type="InterPro" id="IPR001867">
    <property type="entry name" value="OmpR/PhoB-type_DNA-bd"/>
</dbReference>
<dbReference type="GO" id="GO:0005829">
    <property type="term" value="C:cytosol"/>
    <property type="evidence" value="ECO:0007669"/>
    <property type="project" value="TreeGrafter"/>
</dbReference>
<dbReference type="PROSITE" id="PS50110">
    <property type="entry name" value="RESPONSE_REGULATORY"/>
    <property type="match status" value="1"/>
</dbReference>
<dbReference type="Pfam" id="PF00072">
    <property type="entry name" value="Response_reg"/>
    <property type="match status" value="1"/>
</dbReference>
<evidence type="ECO:0000256" key="1">
    <source>
        <dbReference type="ARBA" id="ARBA00023015"/>
    </source>
</evidence>
<dbReference type="PROSITE" id="PS51755">
    <property type="entry name" value="OMPR_PHOB"/>
    <property type="match status" value="1"/>
</dbReference>
<dbReference type="GO" id="GO:0006355">
    <property type="term" value="P:regulation of DNA-templated transcription"/>
    <property type="evidence" value="ECO:0007669"/>
    <property type="project" value="InterPro"/>
</dbReference>
<evidence type="ECO:0000256" key="4">
    <source>
        <dbReference type="PROSITE-ProRule" id="PRU00169"/>
    </source>
</evidence>
<feature type="modified residue" description="4-aspartylphosphate" evidence="4">
    <location>
        <position position="52"/>
    </location>
</feature>
<evidence type="ECO:0000313" key="9">
    <source>
        <dbReference type="Proteomes" id="UP001357733"/>
    </source>
</evidence>
<evidence type="ECO:0000256" key="2">
    <source>
        <dbReference type="ARBA" id="ARBA00023125"/>
    </source>
</evidence>
<dbReference type="InterPro" id="IPR011006">
    <property type="entry name" value="CheY-like_superfamily"/>
</dbReference>
<accession>A0AAW9MW26</accession>
<reference evidence="8 9" key="1">
    <citation type="submission" date="2024-01" db="EMBL/GenBank/DDBJ databases">
        <title>Complete genome sequence of Citroniella saccharovorans strain M6.X9, isolated from human fecal sample.</title>
        <authorList>
            <person name="Cheng G."/>
            <person name="Westerholm M."/>
            <person name="Schnurer A."/>
        </authorList>
    </citation>
    <scope>NUCLEOTIDE SEQUENCE [LARGE SCALE GENOMIC DNA]</scope>
    <source>
        <strain evidence="8 9">DSM 29873</strain>
    </source>
</reference>
<proteinExistence type="predicted"/>
<dbReference type="Pfam" id="PF00486">
    <property type="entry name" value="Trans_reg_C"/>
    <property type="match status" value="1"/>
</dbReference>
<dbReference type="GO" id="GO:0032993">
    <property type="term" value="C:protein-DNA complex"/>
    <property type="evidence" value="ECO:0007669"/>
    <property type="project" value="TreeGrafter"/>
</dbReference>
<comment type="caution">
    <text evidence="8">The sequence shown here is derived from an EMBL/GenBank/DDBJ whole genome shotgun (WGS) entry which is preliminary data.</text>
</comment>
<dbReference type="PANTHER" id="PTHR48111:SF73">
    <property type="entry name" value="ALKALINE PHOSPHATASE SYNTHESIS TRANSCRIPTIONAL REGULATORY PROTEIN PHOP"/>
    <property type="match status" value="1"/>
</dbReference>
<feature type="domain" description="OmpR/PhoB-type" evidence="7">
    <location>
        <begin position="125"/>
        <end position="225"/>
    </location>
</feature>
<dbReference type="AlphaFoldDB" id="A0AAW9MW26"/>
<keyword evidence="1" id="KW-0805">Transcription regulation</keyword>
<dbReference type="InterPro" id="IPR001789">
    <property type="entry name" value="Sig_transdc_resp-reg_receiver"/>
</dbReference>
<dbReference type="PANTHER" id="PTHR48111">
    <property type="entry name" value="REGULATOR OF RPOS"/>
    <property type="match status" value="1"/>
</dbReference>
<dbReference type="Gene3D" id="6.10.250.690">
    <property type="match status" value="1"/>
</dbReference>
<evidence type="ECO:0000259" key="6">
    <source>
        <dbReference type="PROSITE" id="PS50110"/>
    </source>
</evidence>
<gene>
    <name evidence="8" type="ORF">VLK81_01535</name>
</gene>
<dbReference type="EMBL" id="JAYKOT010000001">
    <property type="protein sequence ID" value="MEB3428714.1"/>
    <property type="molecule type" value="Genomic_DNA"/>
</dbReference>
<dbReference type="Gene3D" id="3.40.50.2300">
    <property type="match status" value="1"/>
</dbReference>